<keyword evidence="3" id="KW-1185">Reference proteome</keyword>
<evidence type="ECO:0000313" key="3">
    <source>
        <dbReference type="Proteomes" id="UP000735302"/>
    </source>
</evidence>
<evidence type="ECO:0000256" key="1">
    <source>
        <dbReference type="SAM" id="MobiDB-lite"/>
    </source>
</evidence>
<reference evidence="2 3" key="1">
    <citation type="journal article" date="2021" name="Elife">
        <title>Chloroplast acquisition without the gene transfer in kleptoplastic sea slugs, Plakobranchus ocellatus.</title>
        <authorList>
            <person name="Maeda T."/>
            <person name="Takahashi S."/>
            <person name="Yoshida T."/>
            <person name="Shimamura S."/>
            <person name="Takaki Y."/>
            <person name="Nagai Y."/>
            <person name="Toyoda A."/>
            <person name="Suzuki Y."/>
            <person name="Arimoto A."/>
            <person name="Ishii H."/>
            <person name="Satoh N."/>
            <person name="Nishiyama T."/>
            <person name="Hasebe M."/>
            <person name="Maruyama T."/>
            <person name="Minagawa J."/>
            <person name="Obokata J."/>
            <person name="Shigenobu S."/>
        </authorList>
    </citation>
    <scope>NUCLEOTIDE SEQUENCE [LARGE SCALE GENOMIC DNA]</scope>
</reference>
<feature type="region of interest" description="Disordered" evidence="1">
    <location>
        <begin position="129"/>
        <end position="149"/>
    </location>
</feature>
<protein>
    <submittedName>
        <fullName evidence="2">Uncharacterized protein</fullName>
    </submittedName>
</protein>
<name>A0AAV4CMT6_9GAST</name>
<dbReference type="EMBL" id="BLXT01006724">
    <property type="protein sequence ID" value="GFO33017.1"/>
    <property type="molecule type" value="Genomic_DNA"/>
</dbReference>
<sequence length="149" mass="16273">MPRLSEDAIGLIETGDPIANVARHLNRSEREGQSSEPNYVSITSRLACCGLTTTSHSGQVISGLSPRIWTDGVIGRNHNKPQDSAGAYSRSTKWRQLCSHHLAVTCGAFNTEPSTCYGRITPQTIVPGRHKLPRRTTNRRHPSLASSIT</sequence>
<dbReference type="AlphaFoldDB" id="A0AAV4CMT6"/>
<organism evidence="2 3">
    <name type="scientific">Plakobranchus ocellatus</name>
    <dbReference type="NCBI Taxonomy" id="259542"/>
    <lineage>
        <taxon>Eukaryota</taxon>
        <taxon>Metazoa</taxon>
        <taxon>Spiralia</taxon>
        <taxon>Lophotrochozoa</taxon>
        <taxon>Mollusca</taxon>
        <taxon>Gastropoda</taxon>
        <taxon>Heterobranchia</taxon>
        <taxon>Euthyneura</taxon>
        <taxon>Panpulmonata</taxon>
        <taxon>Sacoglossa</taxon>
        <taxon>Placobranchoidea</taxon>
        <taxon>Plakobranchidae</taxon>
        <taxon>Plakobranchus</taxon>
    </lineage>
</organism>
<comment type="caution">
    <text evidence="2">The sequence shown here is derived from an EMBL/GenBank/DDBJ whole genome shotgun (WGS) entry which is preliminary data.</text>
</comment>
<evidence type="ECO:0000313" key="2">
    <source>
        <dbReference type="EMBL" id="GFO33017.1"/>
    </source>
</evidence>
<gene>
    <name evidence="2" type="ORF">PoB_005952200</name>
</gene>
<feature type="compositionally biased region" description="Basic residues" evidence="1">
    <location>
        <begin position="129"/>
        <end position="142"/>
    </location>
</feature>
<accession>A0AAV4CMT6</accession>
<proteinExistence type="predicted"/>
<dbReference type="Proteomes" id="UP000735302">
    <property type="component" value="Unassembled WGS sequence"/>
</dbReference>